<evidence type="ECO:0000256" key="3">
    <source>
        <dbReference type="ARBA" id="ARBA00022490"/>
    </source>
</evidence>
<protein>
    <recommendedName>
        <fullName evidence="11">Bet v I/Major latex protein domain-containing protein</fullName>
    </recommendedName>
</protein>
<reference evidence="12 13" key="1">
    <citation type="journal article" date="2017" name="Plant Biotechnol. J.">
        <title>A comprehensive draft genome sequence for lupin (Lupinus angustifolius), an emerging health food: insights into plant-microbe interactions and legume evolution.</title>
        <authorList>
            <person name="Hane J.K."/>
            <person name="Ming Y."/>
            <person name="Kamphuis L.G."/>
            <person name="Nelson M.N."/>
            <person name="Garg G."/>
            <person name="Atkins C.A."/>
            <person name="Bayer P.E."/>
            <person name="Bravo A."/>
            <person name="Bringans S."/>
            <person name="Cannon S."/>
            <person name="Edwards D."/>
            <person name="Foley R."/>
            <person name="Gao L.L."/>
            <person name="Harrison M.J."/>
            <person name="Huang W."/>
            <person name="Hurgobin B."/>
            <person name="Li S."/>
            <person name="Liu C.W."/>
            <person name="McGrath A."/>
            <person name="Morahan G."/>
            <person name="Murray J."/>
            <person name="Weller J."/>
            <person name="Jian J."/>
            <person name="Singh K.B."/>
        </authorList>
    </citation>
    <scope>NUCLEOTIDE SEQUENCE [LARGE SCALE GENOMIC DNA]</scope>
    <source>
        <strain evidence="13">cv. Tanjil</strain>
        <tissue evidence="12">Whole plant</tissue>
    </source>
</reference>
<keyword evidence="8" id="KW-0106">Calcium</keyword>
<name>A0A4P1RTJ7_LUPAN</name>
<organism evidence="12 13">
    <name type="scientific">Lupinus angustifolius</name>
    <name type="common">Narrow-leaved blue lupine</name>
    <dbReference type="NCBI Taxonomy" id="3871"/>
    <lineage>
        <taxon>Eukaryota</taxon>
        <taxon>Viridiplantae</taxon>
        <taxon>Streptophyta</taxon>
        <taxon>Embryophyta</taxon>
        <taxon>Tracheophyta</taxon>
        <taxon>Spermatophyta</taxon>
        <taxon>Magnoliopsida</taxon>
        <taxon>eudicotyledons</taxon>
        <taxon>Gunneridae</taxon>
        <taxon>Pentapetalae</taxon>
        <taxon>rosids</taxon>
        <taxon>fabids</taxon>
        <taxon>Fabales</taxon>
        <taxon>Fabaceae</taxon>
        <taxon>Papilionoideae</taxon>
        <taxon>50 kb inversion clade</taxon>
        <taxon>genistoids sensu lato</taxon>
        <taxon>core genistoids</taxon>
        <taxon>Genisteae</taxon>
        <taxon>Lupinus</taxon>
    </lineage>
</organism>
<dbReference type="Gene3D" id="3.30.530.20">
    <property type="match status" value="1"/>
</dbReference>
<dbReference type="GO" id="GO:0004864">
    <property type="term" value="F:protein phosphatase inhibitor activity"/>
    <property type="evidence" value="ECO:0007669"/>
    <property type="project" value="InterPro"/>
</dbReference>
<comment type="similarity">
    <text evidence="2 10">Belongs to the BetVI family.</text>
</comment>
<keyword evidence="9 10" id="KW-0568">Pathogenesis-related protein</keyword>
<dbReference type="GO" id="GO:0016787">
    <property type="term" value="F:hydrolase activity"/>
    <property type="evidence" value="ECO:0007669"/>
    <property type="project" value="UniProtKB-KW"/>
</dbReference>
<dbReference type="InterPro" id="IPR023393">
    <property type="entry name" value="START-like_dom_sf"/>
</dbReference>
<keyword evidence="3" id="KW-0963">Cytoplasm</keyword>
<dbReference type="STRING" id="3871.A0A4P1RTJ7"/>
<keyword evidence="6" id="KW-0378">Hydrolase</keyword>
<dbReference type="PRINTS" id="PR00634">
    <property type="entry name" value="BETALLERGEN"/>
</dbReference>
<dbReference type="GO" id="GO:0009738">
    <property type="term" value="P:abscisic acid-activated signaling pathway"/>
    <property type="evidence" value="ECO:0007669"/>
    <property type="project" value="InterPro"/>
</dbReference>
<feature type="domain" description="Bet v I/Major latex protein" evidence="11">
    <location>
        <begin position="4"/>
        <end position="155"/>
    </location>
</feature>
<evidence type="ECO:0000259" key="11">
    <source>
        <dbReference type="Pfam" id="PF00407"/>
    </source>
</evidence>
<evidence type="ECO:0000256" key="5">
    <source>
        <dbReference type="ARBA" id="ARBA00022723"/>
    </source>
</evidence>
<sequence length="160" mass="17402">MGILTIETESTSSVAPAKLYKAFITDFDNIIPKAIEAIQSVEIIEGNGGPGTIKKLTSVVGGETKYMLHKVEAIDEANWEYNHSIVEGIELPENVEKISVETKLFAGSDGGSIAKVTAKFQTKGDVHPNVEEHAKAECKTKHDAFFKAIDTYLAANNDYN</sequence>
<dbReference type="EMBL" id="CM007361">
    <property type="protein sequence ID" value="OIW17688.1"/>
    <property type="molecule type" value="Genomic_DNA"/>
</dbReference>
<dbReference type="GO" id="GO:0038023">
    <property type="term" value="F:signaling receptor activity"/>
    <property type="evidence" value="ECO:0007669"/>
    <property type="project" value="InterPro"/>
</dbReference>
<evidence type="ECO:0000256" key="10">
    <source>
        <dbReference type="RuleBase" id="RU000409"/>
    </source>
</evidence>
<keyword evidence="4" id="KW-0540">Nuclease</keyword>
<evidence type="ECO:0000256" key="2">
    <source>
        <dbReference type="ARBA" id="ARBA00009744"/>
    </source>
</evidence>
<dbReference type="GO" id="GO:0005634">
    <property type="term" value="C:nucleus"/>
    <property type="evidence" value="ECO:0007669"/>
    <property type="project" value="TreeGrafter"/>
</dbReference>
<evidence type="ECO:0000313" key="13">
    <source>
        <dbReference type="Proteomes" id="UP000188354"/>
    </source>
</evidence>
<dbReference type="KEGG" id="lang:109362998"/>
<dbReference type="CDD" id="cd07816">
    <property type="entry name" value="Bet_v1-like"/>
    <property type="match status" value="1"/>
</dbReference>
<evidence type="ECO:0000256" key="8">
    <source>
        <dbReference type="ARBA" id="ARBA00022837"/>
    </source>
</evidence>
<dbReference type="PANTHER" id="PTHR31213:SF55">
    <property type="entry name" value="STRESS-INDUCED PROTEIN SAM22"/>
    <property type="match status" value="1"/>
</dbReference>
<keyword evidence="13" id="KW-1185">Reference proteome</keyword>
<dbReference type="Pfam" id="PF00407">
    <property type="entry name" value="Bet_v_1"/>
    <property type="match status" value="1"/>
</dbReference>
<gene>
    <name evidence="12" type="ORF">TanjilG_29038</name>
</gene>
<dbReference type="Proteomes" id="UP000188354">
    <property type="component" value="Chromosome LG01"/>
</dbReference>
<evidence type="ECO:0000313" key="12">
    <source>
        <dbReference type="EMBL" id="OIW17688.1"/>
    </source>
</evidence>
<evidence type="ECO:0000256" key="4">
    <source>
        <dbReference type="ARBA" id="ARBA00022722"/>
    </source>
</evidence>
<dbReference type="InterPro" id="IPR050279">
    <property type="entry name" value="Plant_def-hormone_signal"/>
</dbReference>
<dbReference type="Gramene" id="OIW17688">
    <property type="protein sequence ID" value="OIW17688"/>
    <property type="gene ID" value="TanjilG_29038"/>
</dbReference>
<evidence type="ECO:0000256" key="6">
    <source>
        <dbReference type="ARBA" id="ARBA00022801"/>
    </source>
</evidence>
<dbReference type="GO" id="GO:0006952">
    <property type="term" value="P:defense response"/>
    <property type="evidence" value="ECO:0007669"/>
    <property type="project" value="UniProtKB-KW"/>
</dbReference>
<keyword evidence="5" id="KW-0479">Metal-binding</keyword>
<dbReference type="GO" id="GO:0046872">
    <property type="term" value="F:metal ion binding"/>
    <property type="evidence" value="ECO:0007669"/>
    <property type="project" value="UniProtKB-KW"/>
</dbReference>
<dbReference type="OrthoDB" id="1858506at2759"/>
<evidence type="ECO:0000256" key="9">
    <source>
        <dbReference type="ARBA" id="ARBA00023265"/>
    </source>
</evidence>
<dbReference type="GO" id="GO:0005829">
    <property type="term" value="C:cytosol"/>
    <property type="evidence" value="ECO:0007669"/>
    <property type="project" value="UniProtKB-SubCell"/>
</dbReference>
<accession>A0A4P1RTJ7</accession>
<dbReference type="InterPro" id="IPR000916">
    <property type="entry name" value="Bet_v_I/MLP"/>
</dbReference>
<dbReference type="PROSITE" id="PS00451">
    <property type="entry name" value="PATHOGENESIS_BETVI"/>
    <property type="match status" value="1"/>
</dbReference>
<dbReference type="GO" id="GO:0004518">
    <property type="term" value="F:nuclease activity"/>
    <property type="evidence" value="ECO:0007669"/>
    <property type="project" value="UniProtKB-KW"/>
</dbReference>
<dbReference type="AlphaFoldDB" id="A0A4P1RTJ7"/>
<dbReference type="InterPro" id="IPR024949">
    <property type="entry name" value="Bet_v_I_allergen"/>
</dbReference>
<evidence type="ECO:0000256" key="7">
    <source>
        <dbReference type="ARBA" id="ARBA00022821"/>
    </source>
</evidence>
<keyword evidence="7 10" id="KW-0611">Plant defense</keyword>
<dbReference type="SUPFAM" id="SSF55961">
    <property type="entry name" value="Bet v1-like"/>
    <property type="match status" value="1"/>
</dbReference>
<proteinExistence type="inferred from homology"/>
<dbReference type="FunFam" id="3.30.530.20:FF:000007">
    <property type="entry name" value="Major pollen allergen Bet v 1-A"/>
    <property type="match status" value="1"/>
</dbReference>
<comment type="subcellular location">
    <subcellularLocation>
        <location evidence="1">Cytoplasm</location>
        <location evidence="1">Cytosol</location>
    </subcellularLocation>
</comment>
<evidence type="ECO:0000256" key="1">
    <source>
        <dbReference type="ARBA" id="ARBA00004514"/>
    </source>
</evidence>
<dbReference type="PANTHER" id="PTHR31213">
    <property type="entry name" value="OS08G0374000 PROTEIN-RELATED"/>
    <property type="match status" value="1"/>
</dbReference>
<dbReference type="GO" id="GO:0010427">
    <property type="term" value="F:abscisic acid binding"/>
    <property type="evidence" value="ECO:0007669"/>
    <property type="project" value="InterPro"/>
</dbReference>